<protein>
    <submittedName>
        <fullName evidence="2">Uncharacterized protein</fullName>
    </submittedName>
</protein>
<dbReference type="Proteomes" id="UP000287300">
    <property type="component" value="Unassembled WGS sequence"/>
</dbReference>
<sequence>MTVSQSQADHVAESPTSAAINEEVNPQTITTPEAETAETQIAPNAPSPAGSSAERVSDERARQQIEQRLQQRINLMRTMMLHATAPEISGQTPGMPTPPGSLVNIQMLNFRLPQFRGLGLKRKLAERRVERALENYTMMLSSMDRIAYAANEYNRTVSEKYPEYAGQLKHYAEEYNVTEDRIAQMLKDPSVDQAQFVSSDGTMTLSEEMQRVANDRELDGMRKDMKVDIERLATNMNDFTAWSEHIKNKPSSPEQEACLTGIMDTINRDIREPIAAMDTLNAEDPEEPGMIENMRDRMRNMFTKLLQTVGKFIGFKPKNPHSGPEVAEAPTVAEEAPAPTPGG</sequence>
<dbReference type="EMBL" id="BDES01000077">
    <property type="protein sequence ID" value="GCD54120.1"/>
    <property type="molecule type" value="Genomic_DNA"/>
</dbReference>
<evidence type="ECO:0000256" key="1">
    <source>
        <dbReference type="SAM" id="MobiDB-lite"/>
    </source>
</evidence>
<dbReference type="RefSeq" id="WP_124296436.1">
    <property type="nucleotide sequence ID" value="NZ_BDES01000077.1"/>
</dbReference>
<comment type="caution">
    <text evidence="2">The sequence shown here is derived from an EMBL/GenBank/DDBJ whole genome shotgun (WGS) entry which is preliminary data.</text>
</comment>
<evidence type="ECO:0000313" key="3">
    <source>
        <dbReference type="Proteomes" id="UP000287300"/>
    </source>
</evidence>
<feature type="compositionally biased region" description="Low complexity" evidence="1">
    <location>
        <begin position="26"/>
        <end position="53"/>
    </location>
</feature>
<feature type="region of interest" description="Disordered" evidence="1">
    <location>
        <begin position="1"/>
        <end position="62"/>
    </location>
</feature>
<accession>A0A401WY43</accession>
<feature type="compositionally biased region" description="Low complexity" evidence="1">
    <location>
        <begin position="324"/>
        <end position="337"/>
    </location>
</feature>
<dbReference type="AlphaFoldDB" id="A0A401WY43"/>
<proteinExistence type="predicted"/>
<name>A0A401WY43_ACEPA</name>
<gene>
    <name evidence="2" type="ORF">NBRC3188_2817</name>
</gene>
<evidence type="ECO:0000313" key="2">
    <source>
        <dbReference type="EMBL" id="GCD54120.1"/>
    </source>
</evidence>
<organism evidence="2 3">
    <name type="scientific">Acetobacter pasteurianus NBRC 3188</name>
    <dbReference type="NCBI Taxonomy" id="1226663"/>
    <lineage>
        <taxon>Bacteria</taxon>
        <taxon>Pseudomonadati</taxon>
        <taxon>Pseudomonadota</taxon>
        <taxon>Alphaproteobacteria</taxon>
        <taxon>Acetobacterales</taxon>
        <taxon>Acetobacteraceae</taxon>
        <taxon>Acetobacter</taxon>
    </lineage>
</organism>
<feature type="compositionally biased region" description="Polar residues" evidence="1">
    <location>
        <begin position="1"/>
        <end position="19"/>
    </location>
</feature>
<feature type="region of interest" description="Disordered" evidence="1">
    <location>
        <begin position="316"/>
        <end position="343"/>
    </location>
</feature>
<reference evidence="2 3" key="1">
    <citation type="submission" date="2016-06" db="EMBL/GenBank/DDBJ databases">
        <title>Acetobacter pasteurianus NBRC 3188 whole genome sequencing project.</title>
        <authorList>
            <person name="Matsutani M."/>
            <person name="Shiwa Y."/>
            <person name="Okamoto-Kainuma A."/>
            <person name="Ishikawa M."/>
            <person name="Koizumi Y."/>
            <person name="Yoshikawa H."/>
            <person name="Yakushi T."/>
            <person name="Matsushita K."/>
        </authorList>
    </citation>
    <scope>NUCLEOTIDE SEQUENCE [LARGE SCALE GENOMIC DNA]</scope>
    <source>
        <strain evidence="2 3">NBRC 3188</strain>
    </source>
</reference>